<evidence type="ECO:0000313" key="4">
    <source>
        <dbReference type="EMBL" id="MBB5139363.1"/>
    </source>
</evidence>
<dbReference type="RefSeq" id="WP_185056195.1">
    <property type="nucleotide sequence ID" value="NZ_BAABIX010000029.1"/>
</dbReference>
<reference evidence="4 5" key="1">
    <citation type="submission" date="2020-08" db="EMBL/GenBank/DDBJ databases">
        <title>Genomic Encyclopedia of Type Strains, Phase IV (KMG-IV): sequencing the most valuable type-strain genomes for metagenomic binning, comparative biology and taxonomic classification.</title>
        <authorList>
            <person name="Goeker M."/>
        </authorList>
    </citation>
    <scope>NUCLEOTIDE SEQUENCE [LARGE SCALE GENOMIC DNA]</scope>
    <source>
        <strain evidence="4 5">DSM 45615</strain>
    </source>
</reference>
<keyword evidence="2" id="KW-0521">NADP</keyword>
<dbReference type="InterPro" id="IPR036291">
    <property type="entry name" value="NAD(P)-bd_dom_sf"/>
</dbReference>
<dbReference type="AlphaFoldDB" id="A0A840PMW3"/>
<keyword evidence="5" id="KW-1185">Reference proteome</keyword>
<proteinExistence type="inferred from homology"/>
<evidence type="ECO:0000313" key="5">
    <source>
        <dbReference type="Proteomes" id="UP000578449"/>
    </source>
</evidence>
<dbReference type="PANTHER" id="PTHR42748:SF7">
    <property type="entry name" value="NMRA LIKE REDOX SENSOR 1-RELATED"/>
    <property type="match status" value="1"/>
</dbReference>
<evidence type="ECO:0000256" key="2">
    <source>
        <dbReference type="ARBA" id="ARBA00022857"/>
    </source>
</evidence>
<evidence type="ECO:0000256" key="1">
    <source>
        <dbReference type="ARBA" id="ARBA00006328"/>
    </source>
</evidence>
<dbReference type="SUPFAM" id="SSF51735">
    <property type="entry name" value="NAD(P)-binding Rossmann-fold domains"/>
    <property type="match status" value="1"/>
</dbReference>
<protein>
    <submittedName>
        <fullName evidence="4">Uncharacterized protein YbjT (DUF2867 family)</fullName>
    </submittedName>
</protein>
<dbReference type="InterPro" id="IPR051164">
    <property type="entry name" value="NmrA-like_oxidored"/>
</dbReference>
<dbReference type="Proteomes" id="UP000578449">
    <property type="component" value="Unassembled WGS sequence"/>
</dbReference>
<comment type="caution">
    <text evidence="4">The sequence shown here is derived from an EMBL/GenBank/DDBJ whole genome shotgun (WGS) entry which is preliminary data.</text>
</comment>
<feature type="domain" description="NmrA-like" evidence="3">
    <location>
        <begin position="5"/>
        <end position="239"/>
    </location>
</feature>
<dbReference type="InterPro" id="IPR008030">
    <property type="entry name" value="NmrA-like"/>
</dbReference>
<evidence type="ECO:0000259" key="3">
    <source>
        <dbReference type="Pfam" id="PF05368"/>
    </source>
</evidence>
<sequence>MQRLTVVVHGATGTQGRPVVQRLLAAGHHVRAAVRNTSAPGLPPGAEPVFADLSRPGSLQEAYAAADAVVVQLPMVFAAETAVPQAEAVIAALKGSGVRRAVFNTNGMTASEPVGVPAVDARTLLAAELPRVVEVATVVAPAFTYLENLAAPWSAPLVAAGEVAYPLPADLPVPWVAVDDLAAAIAGFLTDPAPPALRIIAGPEALTGDRVAAELAAVLGRDVRWRRVEPAEYERMLIPYTGPEFAAGVAAAYAAPPPAVAPDPAVLGTGTTTLREWAARQDWGLD</sequence>
<dbReference type="Pfam" id="PF05368">
    <property type="entry name" value="NmrA"/>
    <property type="match status" value="1"/>
</dbReference>
<name>A0A840PMW3_9ACTN</name>
<organism evidence="4 5">
    <name type="scientific">Thermocatellispora tengchongensis</name>
    <dbReference type="NCBI Taxonomy" id="1073253"/>
    <lineage>
        <taxon>Bacteria</taxon>
        <taxon>Bacillati</taxon>
        <taxon>Actinomycetota</taxon>
        <taxon>Actinomycetes</taxon>
        <taxon>Streptosporangiales</taxon>
        <taxon>Streptosporangiaceae</taxon>
        <taxon>Thermocatellispora</taxon>
    </lineage>
</organism>
<comment type="similarity">
    <text evidence="1">Belongs to the NmrA-type oxidoreductase family.</text>
</comment>
<dbReference type="Gene3D" id="3.40.50.720">
    <property type="entry name" value="NAD(P)-binding Rossmann-like Domain"/>
    <property type="match status" value="1"/>
</dbReference>
<dbReference type="EMBL" id="JACHGN010000029">
    <property type="protein sequence ID" value="MBB5139363.1"/>
    <property type="molecule type" value="Genomic_DNA"/>
</dbReference>
<accession>A0A840PMW3</accession>
<gene>
    <name evidence="4" type="ORF">HNP84_009126</name>
</gene>
<dbReference type="PANTHER" id="PTHR42748">
    <property type="entry name" value="NITROGEN METABOLITE REPRESSION PROTEIN NMRA FAMILY MEMBER"/>
    <property type="match status" value="1"/>
</dbReference>